<proteinExistence type="predicted"/>
<keyword evidence="2 4" id="KW-0732">Signal</keyword>
<dbReference type="CDD" id="cd00102">
    <property type="entry name" value="IPT"/>
    <property type="match status" value="1"/>
</dbReference>
<dbReference type="InterPro" id="IPR014756">
    <property type="entry name" value="Ig_E-set"/>
</dbReference>
<feature type="domain" description="Photosynthesis system II assembly factor Ycf48/Hcf136-like" evidence="5">
    <location>
        <begin position="88"/>
        <end position="163"/>
    </location>
</feature>
<dbReference type="InterPro" id="IPR011042">
    <property type="entry name" value="6-blade_b-propeller_TolB-like"/>
</dbReference>
<keyword evidence="1" id="KW-0602">Photosynthesis</keyword>
<gene>
    <name evidence="7" type="ORF">ACFSQP_06370</name>
</gene>
<evidence type="ECO:0000256" key="2">
    <source>
        <dbReference type="ARBA" id="ARBA00022729"/>
    </source>
</evidence>
<dbReference type="InterPro" id="IPR026444">
    <property type="entry name" value="Secre_tail"/>
</dbReference>
<evidence type="ECO:0000313" key="7">
    <source>
        <dbReference type="EMBL" id="MFD2551437.1"/>
    </source>
</evidence>
<dbReference type="InterPro" id="IPR013783">
    <property type="entry name" value="Ig-like_fold"/>
</dbReference>
<dbReference type="Gene3D" id="2.120.10.30">
    <property type="entry name" value="TolB, C-terminal domain"/>
    <property type="match status" value="1"/>
</dbReference>
<dbReference type="PANTHER" id="PTHR47199">
    <property type="entry name" value="PHOTOSYSTEM II STABILITY/ASSEMBLY FACTOR HCF136, CHLOROPLASTIC"/>
    <property type="match status" value="1"/>
</dbReference>
<keyword evidence="3" id="KW-0604">Photosystem II</keyword>
<dbReference type="NCBIfam" id="TIGR04183">
    <property type="entry name" value="Por_Secre_tail"/>
    <property type="match status" value="1"/>
</dbReference>
<dbReference type="InterPro" id="IPR015943">
    <property type="entry name" value="WD40/YVTN_repeat-like_dom_sf"/>
</dbReference>
<dbReference type="SUPFAM" id="SSF110296">
    <property type="entry name" value="Oligoxyloglucan reducing end-specific cellobiohydrolase"/>
    <property type="match status" value="1"/>
</dbReference>
<dbReference type="RefSeq" id="WP_376892575.1">
    <property type="nucleotide sequence ID" value="NZ_JBHULS010000002.1"/>
</dbReference>
<keyword evidence="8" id="KW-1185">Reference proteome</keyword>
<evidence type="ECO:0000256" key="1">
    <source>
        <dbReference type="ARBA" id="ARBA00022531"/>
    </source>
</evidence>
<accession>A0ABW5KRH0</accession>
<name>A0ABW5KRH0_9FLAO</name>
<dbReference type="Proteomes" id="UP001597472">
    <property type="component" value="Unassembled WGS sequence"/>
</dbReference>
<dbReference type="EMBL" id="JBHULS010000002">
    <property type="protein sequence ID" value="MFD2551437.1"/>
    <property type="molecule type" value="Genomic_DNA"/>
</dbReference>
<dbReference type="CDD" id="cd15482">
    <property type="entry name" value="Sialidase_non-viral"/>
    <property type="match status" value="1"/>
</dbReference>
<feature type="domain" description="Photosynthesis system II assembly factor Ycf48/Hcf136-like" evidence="5">
    <location>
        <begin position="253"/>
        <end position="307"/>
    </location>
</feature>
<evidence type="ECO:0000259" key="5">
    <source>
        <dbReference type="Pfam" id="PF14870"/>
    </source>
</evidence>
<dbReference type="InterPro" id="IPR028203">
    <property type="entry name" value="PSII_CF48-like_dom"/>
</dbReference>
<dbReference type="SUPFAM" id="SSF63825">
    <property type="entry name" value="YWTD domain"/>
    <property type="match status" value="1"/>
</dbReference>
<feature type="domain" description="Secretion system C-terminal sorting" evidence="6">
    <location>
        <begin position="898"/>
        <end position="969"/>
    </location>
</feature>
<feature type="signal peptide" evidence="4">
    <location>
        <begin position="1"/>
        <end position="31"/>
    </location>
</feature>
<evidence type="ECO:0000256" key="3">
    <source>
        <dbReference type="ARBA" id="ARBA00023276"/>
    </source>
</evidence>
<evidence type="ECO:0000256" key="4">
    <source>
        <dbReference type="SAM" id="SignalP"/>
    </source>
</evidence>
<evidence type="ECO:0000313" key="8">
    <source>
        <dbReference type="Proteomes" id="UP001597472"/>
    </source>
</evidence>
<sequence>MTLKTTQQKAIKLSAKLFVLLGFLCSTIVQSQNWETVPNLTGVNTGDTHISMFFLNDNIGWIGRNDGVILKTINGGTTWTEQATGVRALDIFFISESKGWAVGNLNSFYTNDGGNTWTTVQVGSTAGSESLLAVYFISETKGWATGYNYVYRTTDGGLTWTGVLPRGGIFNDIYFTSETVGYVVGSLNYILKTTDGGITWTDQSVGNPFTTHRAVHFVDANTAYVCGDDGVIKKSTDAGATWTSLNAETNNNNARLNDIVFTDANTGWVVGNDRTIRSTTDGGVTWTTENTSTSPESASFRKVAFTSATQGLALHYNNLLRYSEALPPSITNFSPMEATAGETVVITGQNFNGTTAVTLGGVPVESFTVDSPTQITVVVGVGLSGDITVTNYGGSDSASGFMYINQEPVLQPIADINFCTPQSSYRVNIVCTDAETASENLMVTANSNNQAIVTDANLQIVNEGGSIVLVVTPETNASGIVNIIVTAEDEANATVQAAFNIAVGGDLESPLVVTQNITVDLNAEGVATITPQDVNFDSMDNCSSSAGASKPIYFSAGASANKVWRYTEGEDNAPQEIFVDWSVVGSEFYGAYNYFGNYGGLEVNDATGNLYVAGGGGLNNFVMQAPLAGTAPMTTLVGEGAEDETYDFEIDYATQTVYTSRASGLYKQTIGSATITPFYTGDTVIGLTLDSVNQVIYFTTSNSIGKINADGTGLDVNFIPGTSALFLTMDVANGRLFWIEQAQNAIYTALADGTETPYILHTSTDVPGLAYGIDFDPASNNVYYSISSIDYYSGFDYILKANADGSGDPEIVVSGDFGGVFGIATGKNYTPRPELTFSLNQTTFTCNDLGENTVTLTATDSAGNSSSLAAVVTVTDVNDYCSTLGATSPFLDTKMQLHPNPTNANLNVNNAANLAITSIQVFDINGRLVLTELVNSSKQTITLHTANLKASVYVVKIETEQGVSVKRFIKQ</sequence>
<dbReference type="Pfam" id="PF18962">
    <property type="entry name" value="Por_Secre_tail"/>
    <property type="match status" value="1"/>
</dbReference>
<dbReference type="Pfam" id="PF14870">
    <property type="entry name" value="PSII_BNR"/>
    <property type="match status" value="3"/>
</dbReference>
<reference evidence="8" key="1">
    <citation type="journal article" date="2019" name="Int. J. Syst. Evol. Microbiol.">
        <title>The Global Catalogue of Microorganisms (GCM) 10K type strain sequencing project: providing services to taxonomists for standard genome sequencing and annotation.</title>
        <authorList>
            <consortium name="The Broad Institute Genomics Platform"/>
            <consortium name="The Broad Institute Genome Sequencing Center for Infectious Disease"/>
            <person name="Wu L."/>
            <person name="Ma J."/>
        </authorList>
    </citation>
    <scope>NUCLEOTIDE SEQUENCE [LARGE SCALE GENOMIC DNA]</scope>
    <source>
        <strain evidence="8">KCTC 42587</strain>
    </source>
</reference>
<feature type="domain" description="Photosynthesis system II assembly factor Ycf48/Hcf136-like" evidence="5">
    <location>
        <begin position="169"/>
        <end position="248"/>
    </location>
</feature>
<protein>
    <submittedName>
        <fullName evidence="7">YCF48-related protein</fullName>
    </submittedName>
</protein>
<dbReference type="Gene3D" id="2.130.10.10">
    <property type="entry name" value="YVTN repeat-like/Quinoprotein amine dehydrogenase"/>
    <property type="match status" value="2"/>
</dbReference>
<feature type="chain" id="PRO_5046912804" evidence="4">
    <location>
        <begin position="32"/>
        <end position="971"/>
    </location>
</feature>
<evidence type="ECO:0000259" key="6">
    <source>
        <dbReference type="Pfam" id="PF18962"/>
    </source>
</evidence>
<dbReference type="Gene3D" id="2.60.40.10">
    <property type="entry name" value="Immunoglobulins"/>
    <property type="match status" value="1"/>
</dbReference>
<organism evidence="7 8">
    <name type="scientific">Bizionia sediminis</name>
    <dbReference type="NCBI Taxonomy" id="1737064"/>
    <lineage>
        <taxon>Bacteria</taxon>
        <taxon>Pseudomonadati</taxon>
        <taxon>Bacteroidota</taxon>
        <taxon>Flavobacteriia</taxon>
        <taxon>Flavobacteriales</taxon>
        <taxon>Flavobacteriaceae</taxon>
        <taxon>Bizionia</taxon>
    </lineage>
</organism>
<comment type="caution">
    <text evidence="7">The sequence shown here is derived from an EMBL/GenBank/DDBJ whole genome shotgun (WGS) entry which is preliminary data.</text>
</comment>
<dbReference type="PANTHER" id="PTHR47199:SF2">
    <property type="entry name" value="PHOTOSYSTEM II STABILITY_ASSEMBLY FACTOR HCF136, CHLOROPLASTIC"/>
    <property type="match status" value="1"/>
</dbReference>
<dbReference type="SUPFAM" id="SSF81296">
    <property type="entry name" value="E set domains"/>
    <property type="match status" value="1"/>
</dbReference>